<dbReference type="PANTHER" id="PTHR12558:SF13">
    <property type="entry name" value="CELL DIVISION CYCLE PROTEIN 27 HOMOLOG"/>
    <property type="match status" value="1"/>
</dbReference>
<comment type="caution">
    <text evidence="3">The sequence shown here is derived from an EMBL/GenBank/DDBJ whole genome shotgun (WGS) entry which is preliminary data.</text>
</comment>
<dbReference type="InterPro" id="IPR031636">
    <property type="entry name" value="PknG_TPR"/>
</dbReference>
<keyword evidence="4" id="KW-1185">Reference proteome</keyword>
<dbReference type="EMBL" id="SHNO01000001">
    <property type="protein sequence ID" value="MCX2977207.1"/>
    <property type="molecule type" value="Genomic_DNA"/>
</dbReference>
<name>A0ABT3T6U4_9GAMM</name>
<dbReference type="PROSITE" id="PS50005">
    <property type="entry name" value="TPR"/>
    <property type="match status" value="2"/>
</dbReference>
<dbReference type="InterPro" id="IPR014266">
    <property type="entry name" value="PEP-CTERM_TPR_PrsT"/>
</dbReference>
<protein>
    <submittedName>
        <fullName evidence="3">PEP-CTERM system TPR-repeat protein PrsT</fullName>
    </submittedName>
</protein>
<dbReference type="Pfam" id="PF13432">
    <property type="entry name" value="TPR_16"/>
    <property type="match status" value="2"/>
</dbReference>
<dbReference type="NCBIfam" id="TIGR02917">
    <property type="entry name" value="PEP_TPR_lipo"/>
    <property type="match status" value="1"/>
</dbReference>
<dbReference type="PANTHER" id="PTHR12558">
    <property type="entry name" value="CELL DIVISION CYCLE 16,23,27"/>
    <property type="match status" value="1"/>
</dbReference>
<feature type="repeat" description="TPR" evidence="1">
    <location>
        <begin position="607"/>
        <end position="640"/>
    </location>
</feature>
<evidence type="ECO:0000313" key="3">
    <source>
        <dbReference type="EMBL" id="MCX2977207.1"/>
    </source>
</evidence>
<reference evidence="3" key="1">
    <citation type="submission" date="2019-02" db="EMBL/GenBank/DDBJ databases">
        <authorList>
            <person name="Li S.-H."/>
        </authorList>
    </citation>
    <scope>NUCLEOTIDE SEQUENCE</scope>
    <source>
        <strain evidence="3">IMCC11814</strain>
    </source>
</reference>
<evidence type="ECO:0000259" key="2">
    <source>
        <dbReference type="Pfam" id="PF16918"/>
    </source>
</evidence>
<feature type="domain" description="Protein kinase G tetratricopeptide repeat containing" evidence="2">
    <location>
        <begin position="570"/>
        <end position="690"/>
    </location>
</feature>
<keyword evidence="1" id="KW-0802">TPR repeat</keyword>
<sequence>MKMERGYIMRNAVVTCLLMLLVACGSRLGSDEYMARAKDYLAQSDAASATIELQNALQQDPSLAEARWLLGEIFLGSGNLALAAHEFRRAEALGWPLDDVRPAIGRVYLAQGDYDGVLALTKEGLGAAAVATLLSSQALAANAQGKEGEANELLEQARAIDPDSEAFNLAGASISMNQGEYEQALALIEAALEKENRNELAWRLKGQALMRLQRYEEARAALDQSIELSNFAYADRVARALLNIRVENYEAAQEDATILLEMAPRGAAANYINGVLLFQAGDFLGASSALRDAETLSEQFPIIPYYLAISYLIEGNEALSQTYARKFYELAPESGAGRKLFAITLMQVGNMKDAQDIVRPVVESSPNDLAALNIMGNAYLMDDNVYAGMVLYDRIAEVNPDWAIVPLRNEVSLVFRDFGGEEAGRPTSDLDSEINFPQDDILKIRQSLSDEDYTAAVEQAKSYQFRDLEQLSPVHLLARVYMAGGDNEKAREIFGNALARSPGDSFSNQNLAHIALEDEDRASVRAYYEDILKHNRNDFSALLQVAALDAAEGNVMAMVTGLKRAIKAHPDTVEPRLNLARHYLATGNTARVEGLLSPLSSARQRNLAVLEVRGLARLQQGRYTGAVEQFEQLVELSPGSARLHYLLAIAASGAGDGDLSKKELLQAIEMDPEYMPALTGLARMAYREEETEEFTEYVDTLGRLAPESPDVIMLQALKARFSGDSAAALALFKQAYELAPTAQTAVELATYYKALGRNDDAVALMQGWIKDHPRDVNVQGALANHFQATGDMASAIFHYQKVLAINPNNVVALNNLAWNMREVNILRAMSFIERAVALSPTPAVLDTQAYLQHLAGDNVAARYTIRQALLDAPDEPSMRYHSAMIDAALGDEAVALDTLTDLTKEDAASFPERAEALELLQSLQSETPQ</sequence>
<dbReference type="PROSITE" id="PS51257">
    <property type="entry name" value="PROKAR_LIPOPROTEIN"/>
    <property type="match status" value="1"/>
</dbReference>
<organism evidence="3 4">
    <name type="scientific">Candidatus Marimicrobium litorale</name>
    <dbReference type="NCBI Taxonomy" id="2518991"/>
    <lineage>
        <taxon>Bacteria</taxon>
        <taxon>Pseudomonadati</taxon>
        <taxon>Pseudomonadota</taxon>
        <taxon>Gammaproteobacteria</taxon>
        <taxon>Cellvibrionales</taxon>
        <taxon>Halieaceae</taxon>
        <taxon>Marimicrobium</taxon>
    </lineage>
</organism>
<dbReference type="Pfam" id="PF14559">
    <property type="entry name" value="TPR_19"/>
    <property type="match status" value="2"/>
</dbReference>
<accession>A0ABT3T6U4</accession>
<proteinExistence type="predicted"/>
<dbReference type="InterPro" id="IPR019734">
    <property type="entry name" value="TPR_rpt"/>
</dbReference>
<dbReference type="SUPFAM" id="SSF48452">
    <property type="entry name" value="TPR-like"/>
    <property type="match status" value="4"/>
</dbReference>
<evidence type="ECO:0000256" key="1">
    <source>
        <dbReference type="PROSITE-ProRule" id="PRU00339"/>
    </source>
</evidence>
<dbReference type="Proteomes" id="UP001143304">
    <property type="component" value="Unassembled WGS sequence"/>
</dbReference>
<feature type="repeat" description="TPR" evidence="1">
    <location>
        <begin position="776"/>
        <end position="809"/>
    </location>
</feature>
<dbReference type="InterPro" id="IPR011990">
    <property type="entry name" value="TPR-like_helical_dom_sf"/>
</dbReference>
<dbReference type="Gene3D" id="1.25.40.10">
    <property type="entry name" value="Tetratricopeptide repeat domain"/>
    <property type="match status" value="5"/>
</dbReference>
<evidence type="ECO:0000313" key="4">
    <source>
        <dbReference type="Proteomes" id="UP001143304"/>
    </source>
</evidence>
<gene>
    <name evidence="3" type="primary">prsT</name>
    <name evidence="3" type="ORF">EYC82_07550</name>
</gene>
<dbReference type="SMART" id="SM00028">
    <property type="entry name" value="TPR"/>
    <property type="match status" value="12"/>
</dbReference>
<dbReference type="Pfam" id="PF16918">
    <property type="entry name" value="PknG_TPR"/>
    <property type="match status" value="1"/>
</dbReference>